<keyword evidence="3" id="KW-0547">Nucleotide-binding</keyword>
<keyword evidence="3" id="KW-0347">Helicase</keyword>
<dbReference type="OrthoDB" id="10253254at2759"/>
<dbReference type="PROSITE" id="PS51192">
    <property type="entry name" value="HELICASE_ATP_BIND_1"/>
    <property type="match status" value="1"/>
</dbReference>
<dbReference type="EC" id="3.6.4.13" evidence="1"/>
<dbReference type="AlphaFoldDB" id="A0A0B1SJC0"/>
<protein>
    <recommendedName>
        <fullName evidence="1">RNA helicase</fullName>
        <ecNumber evidence="1">3.6.4.13</ecNumber>
    </recommendedName>
</protein>
<accession>A0A0B1SJC0</accession>
<evidence type="ECO:0000313" key="7">
    <source>
        <dbReference type="Proteomes" id="UP000053660"/>
    </source>
</evidence>
<evidence type="ECO:0000256" key="1">
    <source>
        <dbReference type="ARBA" id="ARBA00012552"/>
    </source>
</evidence>
<evidence type="ECO:0000313" key="6">
    <source>
        <dbReference type="EMBL" id="KHJ83315.1"/>
    </source>
</evidence>
<dbReference type="SUPFAM" id="SSF52540">
    <property type="entry name" value="P-loop containing nucleoside triphosphate hydrolases"/>
    <property type="match status" value="1"/>
</dbReference>
<keyword evidence="3" id="KW-0067">ATP-binding</keyword>
<organism evidence="6 7">
    <name type="scientific">Oesophagostomum dentatum</name>
    <name type="common">Nodular worm</name>
    <dbReference type="NCBI Taxonomy" id="61180"/>
    <lineage>
        <taxon>Eukaryota</taxon>
        <taxon>Metazoa</taxon>
        <taxon>Ecdysozoa</taxon>
        <taxon>Nematoda</taxon>
        <taxon>Chromadorea</taxon>
        <taxon>Rhabditida</taxon>
        <taxon>Rhabditina</taxon>
        <taxon>Rhabditomorpha</taxon>
        <taxon>Strongyloidea</taxon>
        <taxon>Strongylidae</taxon>
        <taxon>Oesophagostomum</taxon>
    </lineage>
</organism>
<dbReference type="InterPro" id="IPR014001">
    <property type="entry name" value="Helicase_ATP-bd"/>
</dbReference>
<evidence type="ECO:0000256" key="4">
    <source>
        <dbReference type="ARBA" id="ARBA00047984"/>
    </source>
</evidence>
<dbReference type="InterPro" id="IPR027417">
    <property type="entry name" value="P-loop_NTPase"/>
</dbReference>
<sequence>MHDPLLKEYNTIIVDEAHERSLNTDILLNVLRLCQRQRKESNLPQLRLVIMSATLEAKLFSAYFNNAPIHVIRGRTFPVEIYHAEVNPENADYVYNTLVCIKDLHQEEPLRYVCAYDVYKCCLSK</sequence>
<gene>
    <name evidence="6" type="ORF">OESDEN_16988</name>
</gene>
<keyword evidence="7" id="KW-1185">Reference proteome</keyword>
<dbReference type="Proteomes" id="UP000053660">
    <property type="component" value="Unassembled WGS sequence"/>
</dbReference>
<comment type="catalytic activity">
    <reaction evidence="4">
        <text>ATP + H2O = ADP + phosphate + H(+)</text>
        <dbReference type="Rhea" id="RHEA:13065"/>
        <dbReference type="ChEBI" id="CHEBI:15377"/>
        <dbReference type="ChEBI" id="CHEBI:15378"/>
        <dbReference type="ChEBI" id="CHEBI:30616"/>
        <dbReference type="ChEBI" id="CHEBI:43474"/>
        <dbReference type="ChEBI" id="CHEBI:456216"/>
        <dbReference type="EC" id="3.6.4.13"/>
    </reaction>
</comment>
<dbReference type="EMBL" id="KN574066">
    <property type="protein sequence ID" value="KHJ83315.1"/>
    <property type="molecule type" value="Genomic_DNA"/>
</dbReference>
<dbReference type="GO" id="GO:0005730">
    <property type="term" value="C:nucleolus"/>
    <property type="evidence" value="ECO:0007669"/>
    <property type="project" value="TreeGrafter"/>
</dbReference>
<reference evidence="6 7" key="1">
    <citation type="submission" date="2014-03" db="EMBL/GenBank/DDBJ databases">
        <title>Draft genome of the hookworm Oesophagostomum dentatum.</title>
        <authorList>
            <person name="Mitreva M."/>
        </authorList>
    </citation>
    <scope>NUCLEOTIDE SEQUENCE [LARGE SCALE GENOMIC DNA]</scope>
    <source>
        <strain evidence="6 7">OD-Hann</strain>
    </source>
</reference>
<feature type="domain" description="Helicase ATP-binding" evidence="5">
    <location>
        <begin position="1"/>
        <end position="73"/>
    </location>
</feature>
<evidence type="ECO:0000256" key="3">
    <source>
        <dbReference type="ARBA" id="ARBA00022806"/>
    </source>
</evidence>
<name>A0A0B1SJC0_OESDE</name>
<dbReference type="GO" id="GO:0016787">
    <property type="term" value="F:hydrolase activity"/>
    <property type="evidence" value="ECO:0007669"/>
    <property type="project" value="UniProtKB-KW"/>
</dbReference>
<evidence type="ECO:0000256" key="2">
    <source>
        <dbReference type="ARBA" id="ARBA00022801"/>
    </source>
</evidence>
<dbReference type="Gene3D" id="3.40.50.300">
    <property type="entry name" value="P-loop containing nucleotide triphosphate hydrolases"/>
    <property type="match status" value="1"/>
</dbReference>
<dbReference type="PANTHER" id="PTHR18934:SF118">
    <property type="entry name" value="ATP-DEPENDENT RNA HELICASE DHX33"/>
    <property type="match status" value="1"/>
</dbReference>
<dbReference type="GO" id="GO:0045943">
    <property type="term" value="P:positive regulation of transcription by RNA polymerase I"/>
    <property type="evidence" value="ECO:0007669"/>
    <property type="project" value="TreeGrafter"/>
</dbReference>
<dbReference type="GO" id="GO:0003725">
    <property type="term" value="F:double-stranded RNA binding"/>
    <property type="evidence" value="ECO:0007669"/>
    <property type="project" value="TreeGrafter"/>
</dbReference>
<proteinExistence type="predicted"/>
<keyword evidence="2" id="KW-0378">Hydrolase</keyword>
<evidence type="ECO:0000259" key="5">
    <source>
        <dbReference type="PROSITE" id="PS51192"/>
    </source>
</evidence>
<dbReference type="PANTHER" id="PTHR18934">
    <property type="entry name" value="ATP-DEPENDENT RNA HELICASE"/>
    <property type="match status" value="1"/>
</dbReference>
<dbReference type="GO" id="GO:0003724">
    <property type="term" value="F:RNA helicase activity"/>
    <property type="evidence" value="ECO:0007669"/>
    <property type="project" value="UniProtKB-EC"/>
</dbReference>